<accession>A0A2A2SK54</accession>
<evidence type="ECO:0000256" key="5">
    <source>
        <dbReference type="ARBA" id="ARBA00022884"/>
    </source>
</evidence>
<dbReference type="NCBIfam" id="TIGR00959">
    <property type="entry name" value="ffh"/>
    <property type="match status" value="1"/>
</dbReference>
<dbReference type="InterPro" id="IPR027417">
    <property type="entry name" value="P-loop_NTPase"/>
</dbReference>
<dbReference type="GO" id="GO:0003924">
    <property type="term" value="F:GTPase activity"/>
    <property type="evidence" value="ECO:0007669"/>
    <property type="project" value="UniProtKB-UniRule"/>
</dbReference>
<dbReference type="SMART" id="SM00382">
    <property type="entry name" value="AAA"/>
    <property type="match status" value="1"/>
</dbReference>
<dbReference type="InterPro" id="IPR004780">
    <property type="entry name" value="SRP"/>
</dbReference>
<evidence type="ECO:0000256" key="4">
    <source>
        <dbReference type="ARBA" id="ARBA00022801"/>
    </source>
</evidence>
<comment type="catalytic activity">
    <reaction evidence="9 10">
        <text>GTP + H2O = GDP + phosphate + H(+)</text>
        <dbReference type="Rhea" id="RHEA:19669"/>
        <dbReference type="ChEBI" id="CHEBI:15377"/>
        <dbReference type="ChEBI" id="CHEBI:15378"/>
        <dbReference type="ChEBI" id="CHEBI:37565"/>
        <dbReference type="ChEBI" id="CHEBI:43474"/>
        <dbReference type="ChEBI" id="CHEBI:58189"/>
        <dbReference type="EC" id="3.6.5.4"/>
    </reaction>
</comment>
<protein>
    <recommendedName>
        <fullName evidence="10">Signal recognition particle protein</fullName>
        <ecNumber evidence="10">3.6.5.4</ecNumber>
    </recommendedName>
    <alternativeName>
        <fullName evidence="10">Fifty-four homolog</fullName>
    </alternativeName>
</protein>
<dbReference type="OrthoDB" id="9804720at2"/>
<dbReference type="InterPro" id="IPR042101">
    <property type="entry name" value="SRP54_N_sf"/>
</dbReference>
<dbReference type="InterPro" id="IPR022941">
    <property type="entry name" value="SRP54"/>
</dbReference>
<dbReference type="PROSITE" id="PS00300">
    <property type="entry name" value="SRP54"/>
    <property type="match status" value="1"/>
</dbReference>
<comment type="subcellular location">
    <subcellularLocation>
        <location evidence="1">Cell inner membrane</location>
        <topology evidence="1">Peripheral membrane protein</topology>
        <orientation evidence="1">Cytoplasmic side</orientation>
    </subcellularLocation>
    <subcellularLocation>
        <location evidence="10">Cytoplasm</location>
    </subcellularLocation>
    <text evidence="10">The SRP-RNC complex is targeted to the cytoplasmic membrane.</text>
</comment>
<evidence type="ECO:0000256" key="6">
    <source>
        <dbReference type="ARBA" id="ARBA00023134"/>
    </source>
</evidence>
<keyword evidence="8 10" id="KW-0687">Ribonucleoprotein</keyword>
<evidence type="ECO:0000313" key="14">
    <source>
        <dbReference type="Proteomes" id="UP000218151"/>
    </source>
</evidence>
<keyword evidence="14" id="KW-1185">Reference proteome</keyword>
<dbReference type="InterPro" id="IPR003593">
    <property type="entry name" value="AAA+_ATPase"/>
</dbReference>
<dbReference type="InterPro" id="IPR000897">
    <property type="entry name" value="SRP54_GTPase_dom"/>
</dbReference>
<keyword evidence="6 10" id="KW-0342">GTP-binding</keyword>
<dbReference type="GO" id="GO:0048500">
    <property type="term" value="C:signal recognition particle"/>
    <property type="evidence" value="ECO:0007669"/>
    <property type="project" value="UniProtKB-UniRule"/>
</dbReference>
<evidence type="ECO:0000256" key="2">
    <source>
        <dbReference type="ARBA" id="ARBA00005450"/>
    </source>
</evidence>
<reference evidence="14" key="1">
    <citation type="submission" date="2017-09" db="EMBL/GenBank/DDBJ databases">
        <authorList>
            <person name="Feng G."/>
            <person name="Zhu H."/>
        </authorList>
    </citation>
    <scope>NUCLEOTIDE SEQUENCE [LARGE SCALE GENOMIC DNA]</scope>
    <source>
        <strain evidence="14">1PNM-20</strain>
    </source>
</reference>
<evidence type="ECO:0000256" key="10">
    <source>
        <dbReference type="HAMAP-Rule" id="MF_00306"/>
    </source>
</evidence>
<dbReference type="PANTHER" id="PTHR11564:SF5">
    <property type="entry name" value="SIGNAL RECOGNITION PARTICLE SUBUNIT SRP54"/>
    <property type="match status" value="1"/>
</dbReference>
<dbReference type="GO" id="GO:0008312">
    <property type="term" value="F:7S RNA binding"/>
    <property type="evidence" value="ECO:0007669"/>
    <property type="project" value="InterPro"/>
</dbReference>
<gene>
    <name evidence="10" type="primary">ffh</name>
    <name evidence="13" type="ORF">CKY28_02405</name>
</gene>
<feature type="region of interest" description="Disordered" evidence="11">
    <location>
        <begin position="466"/>
        <end position="494"/>
    </location>
</feature>
<evidence type="ECO:0000256" key="8">
    <source>
        <dbReference type="ARBA" id="ARBA00023274"/>
    </source>
</evidence>
<dbReference type="CDD" id="cd18539">
    <property type="entry name" value="SRP_G"/>
    <property type="match status" value="1"/>
</dbReference>
<dbReference type="Gene3D" id="3.40.50.300">
    <property type="entry name" value="P-loop containing nucleotide triphosphate hydrolases"/>
    <property type="match status" value="1"/>
</dbReference>
<evidence type="ECO:0000256" key="3">
    <source>
        <dbReference type="ARBA" id="ARBA00022741"/>
    </source>
</evidence>
<evidence type="ECO:0000256" key="11">
    <source>
        <dbReference type="SAM" id="MobiDB-lite"/>
    </source>
</evidence>
<dbReference type="InterPro" id="IPR036891">
    <property type="entry name" value="Signal_recog_part_SRP54_M_sf"/>
</dbReference>
<name>A0A2A2SK54_9SPHN</name>
<feature type="compositionally biased region" description="Gly residues" evidence="11">
    <location>
        <begin position="466"/>
        <end position="480"/>
    </location>
</feature>
<dbReference type="AlphaFoldDB" id="A0A2A2SK54"/>
<dbReference type="GO" id="GO:0006614">
    <property type="term" value="P:SRP-dependent cotranslational protein targeting to membrane"/>
    <property type="evidence" value="ECO:0007669"/>
    <property type="project" value="InterPro"/>
</dbReference>
<dbReference type="Pfam" id="PF00448">
    <property type="entry name" value="SRP54"/>
    <property type="match status" value="1"/>
</dbReference>
<organism evidence="13 14">
    <name type="scientific">Sphingomonas lenta</name>
    <dbReference type="NCBI Taxonomy" id="1141887"/>
    <lineage>
        <taxon>Bacteria</taxon>
        <taxon>Pseudomonadati</taxon>
        <taxon>Pseudomonadota</taxon>
        <taxon>Alphaproteobacteria</taxon>
        <taxon>Sphingomonadales</taxon>
        <taxon>Sphingomonadaceae</taxon>
        <taxon>Sphingomonas</taxon>
    </lineage>
</organism>
<feature type="binding site" evidence="10">
    <location>
        <begin position="190"/>
        <end position="194"/>
    </location>
    <ligand>
        <name>GTP</name>
        <dbReference type="ChEBI" id="CHEBI:37565"/>
    </ligand>
</feature>
<feature type="binding site" evidence="10">
    <location>
        <begin position="248"/>
        <end position="251"/>
    </location>
    <ligand>
        <name>GTP</name>
        <dbReference type="ChEBI" id="CHEBI:37565"/>
    </ligand>
</feature>
<comment type="subunit">
    <text evidence="10">Part of the signal recognition particle protein translocation system, which is composed of SRP and FtsY. SRP is a ribonucleoprotein composed of Ffh and a 4.5S RNA molecule.</text>
</comment>
<comment type="caution">
    <text evidence="13">The sequence shown here is derived from an EMBL/GenBank/DDBJ whole genome shotgun (WGS) entry which is preliminary data.</text>
</comment>
<comment type="domain">
    <text evidence="10">Composed of three domains: the N-terminal N domain, which is responsible for interactions with the ribosome, the central G domain, which binds GTP, and the C-terminal M domain, which binds the RNA and the signal sequence of the RNC.</text>
</comment>
<dbReference type="SUPFAM" id="SSF52540">
    <property type="entry name" value="P-loop containing nucleoside triphosphate hydrolases"/>
    <property type="match status" value="1"/>
</dbReference>
<dbReference type="SUPFAM" id="SSF47446">
    <property type="entry name" value="Signal peptide-binding domain"/>
    <property type="match status" value="1"/>
</dbReference>
<evidence type="ECO:0000313" key="13">
    <source>
        <dbReference type="EMBL" id="PAX09613.1"/>
    </source>
</evidence>
<dbReference type="Pfam" id="PF02881">
    <property type="entry name" value="SRP54_N"/>
    <property type="match status" value="1"/>
</dbReference>
<evidence type="ECO:0000256" key="9">
    <source>
        <dbReference type="ARBA" id="ARBA00048027"/>
    </source>
</evidence>
<dbReference type="RefSeq" id="WP_095996721.1">
    <property type="nucleotide sequence ID" value="NZ_NSLI01000001.1"/>
</dbReference>
<evidence type="ECO:0000256" key="1">
    <source>
        <dbReference type="ARBA" id="ARBA00004515"/>
    </source>
</evidence>
<dbReference type="Gene3D" id="1.20.120.140">
    <property type="entry name" value="Signal recognition particle SRP54, nucleotide-binding domain"/>
    <property type="match status" value="1"/>
</dbReference>
<evidence type="ECO:0000256" key="7">
    <source>
        <dbReference type="ARBA" id="ARBA00023135"/>
    </source>
</evidence>
<dbReference type="SMART" id="SM00963">
    <property type="entry name" value="SRP54_N"/>
    <property type="match status" value="1"/>
</dbReference>
<comment type="function">
    <text evidence="10">Involved in targeting and insertion of nascent membrane proteins into the cytoplasmic membrane. Binds to the hydrophobic signal sequence of the ribosome-nascent chain (RNC) as it emerges from the ribosomes. The SRP-RNC complex is then targeted to the cytoplasmic membrane where it interacts with the SRP receptor FtsY. Interaction with FtsY leads to the transfer of the RNC complex to the Sec translocase for insertion into the membrane, the hydrolysis of GTP by both Ffh and FtsY, and the dissociation of the SRP-FtsY complex into the individual components.</text>
</comment>
<feature type="binding site" evidence="10">
    <location>
        <begin position="107"/>
        <end position="114"/>
    </location>
    <ligand>
        <name>GTP</name>
        <dbReference type="ChEBI" id="CHEBI:37565"/>
    </ligand>
</feature>
<comment type="similarity">
    <text evidence="2 10">Belongs to the GTP-binding SRP family. SRP54 subfamily.</text>
</comment>
<dbReference type="GO" id="GO:0005886">
    <property type="term" value="C:plasma membrane"/>
    <property type="evidence" value="ECO:0007669"/>
    <property type="project" value="UniProtKB-SubCell"/>
</dbReference>
<dbReference type="Proteomes" id="UP000218151">
    <property type="component" value="Unassembled WGS sequence"/>
</dbReference>
<dbReference type="PANTHER" id="PTHR11564">
    <property type="entry name" value="SIGNAL RECOGNITION PARTICLE 54K PROTEIN SRP54"/>
    <property type="match status" value="1"/>
</dbReference>
<keyword evidence="10" id="KW-0963">Cytoplasm</keyword>
<sequence>MFESLSDRLGGVFDRLRGRGALTEADVRTAMREVRVALLEADVALPVARDFVERATERAIGQDVLRSVTPGQQVVKIVHDTLVETLGADESALTLDVTPPAIVMMVGLQGSGKTTTTAKIAKRLKGREGKKILMASLDVNRPAAQEQLATLGVQTEVATLPIVPGQQPVDIARRALQAAKLQGFDVLMLDTAGRLHVDQALMDEMKAVAEVARPQEILLVVDSLTGQDAVNVARNFSDQVPLTGVVLTRMDGDARGGAALSMRAVTGKPIKFAGTGEKLDALEAFHPERVAGRILGMGDVVSLVERAAETIQQEDAERMAAKLAKGQFDMNDLRSQLAQMRRMGGLGALAGMMPGMKGAQNALQQAGGDKMLIRMDAMIGSMTPKERAKPELLNAKRKIRVAKGSGTTVQEVNKLLKMHQEMSTAMKKIKKMGGVKGMLSMLGKGGLGGLGNAIGGQQLGDVMGKMGGSGGLPGLPGGSGAPQLPPGFPGFGKK</sequence>
<dbReference type="InterPro" id="IPR004125">
    <property type="entry name" value="Signal_recog_particle_SRP54_M"/>
</dbReference>
<keyword evidence="5 10" id="KW-0694">RNA-binding</keyword>
<dbReference type="Gene3D" id="1.10.260.30">
    <property type="entry name" value="Signal recognition particle, SRP54 subunit, M-domain"/>
    <property type="match status" value="1"/>
</dbReference>
<dbReference type="Pfam" id="PF02978">
    <property type="entry name" value="SRP_SPB"/>
    <property type="match status" value="1"/>
</dbReference>
<feature type="domain" description="SRP54-type proteins GTP-binding" evidence="12">
    <location>
        <begin position="269"/>
        <end position="282"/>
    </location>
</feature>
<dbReference type="HAMAP" id="MF_00306">
    <property type="entry name" value="SRP54"/>
    <property type="match status" value="1"/>
</dbReference>
<dbReference type="SMART" id="SM00962">
    <property type="entry name" value="SRP54"/>
    <property type="match status" value="1"/>
</dbReference>
<keyword evidence="7 10" id="KW-0733">Signal recognition particle</keyword>
<proteinExistence type="inferred from homology"/>
<keyword evidence="3 10" id="KW-0547">Nucleotide-binding</keyword>
<dbReference type="InterPro" id="IPR013822">
    <property type="entry name" value="Signal_recog_particl_SRP54_hlx"/>
</dbReference>
<keyword evidence="4 10" id="KW-0378">Hydrolase</keyword>
<dbReference type="EMBL" id="NSLI01000001">
    <property type="protein sequence ID" value="PAX09613.1"/>
    <property type="molecule type" value="Genomic_DNA"/>
</dbReference>
<evidence type="ECO:0000259" key="12">
    <source>
        <dbReference type="PROSITE" id="PS00300"/>
    </source>
</evidence>
<dbReference type="GO" id="GO:0005525">
    <property type="term" value="F:GTP binding"/>
    <property type="evidence" value="ECO:0007669"/>
    <property type="project" value="UniProtKB-UniRule"/>
</dbReference>
<dbReference type="EC" id="3.6.5.4" evidence="10"/>